<evidence type="ECO:0000313" key="2">
    <source>
        <dbReference type="EMBL" id="OCQ20846.1"/>
    </source>
</evidence>
<dbReference type="SUPFAM" id="SSF52788">
    <property type="entry name" value="Phosphotyrosine protein phosphatases I"/>
    <property type="match status" value="1"/>
</dbReference>
<sequence length="114" mass="13322">MCNVLFICSRNQWRSPTGEQVWKNHSAINVRSAGTSPRAKKTVNTQDIQWADIIFTMEEKHKCRLKGQFARQTKYKDIRVLDVPDEYRYMDPALVQLFKEVVSMHLGISYPFNA</sequence>
<accession>A0A1C0TPL0</accession>
<dbReference type="InterPro" id="IPR016919">
    <property type="entry name" value="UCP029416_PTP"/>
</dbReference>
<dbReference type="Gene3D" id="3.40.50.2300">
    <property type="match status" value="2"/>
</dbReference>
<name>A0A1C0TPL0_9GAMM</name>
<proteinExistence type="predicted"/>
<comment type="caution">
    <text evidence="2">The sequence shown here is derived from an EMBL/GenBank/DDBJ whole genome shotgun (WGS) entry which is preliminary data.</text>
</comment>
<dbReference type="SMART" id="SM00226">
    <property type="entry name" value="LMWPc"/>
    <property type="match status" value="1"/>
</dbReference>
<dbReference type="Proteomes" id="UP000093366">
    <property type="component" value="Unassembled WGS sequence"/>
</dbReference>
<dbReference type="InterPro" id="IPR036196">
    <property type="entry name" value="Ptyr_pPase_sf"/>
</dbReference>
<dbReference type="OrthoDB" id="7210484at2"/>
<evidence type="ECO:0000313" key="3">
    <source>
        <dbReference type="Proteomes" id="UP000093366"/>
    </source>
</evidence>
<dbReference type="PIRSF" id="PIRSF029416">
    <property type="entry name" value="UCP029416_PTP"/>
    <property type="match status" value="1"/>
</dbReference>
<dbReference type="InterPro" id="IPR023485">
    <property type="entry name" value="Ptyr_pPase"/>
</dbReference>
<reference evidence="3" key="1">
    <citation type="submission" date="2016-07" db="EMBL/GenBank/DDBJ databases">
        <authorList>
            <person name="Florea S."/>
            <person name="Webb J.S."/>
            <person name="Jaromczyk J."/>
            <person name="Schardl C.L."/>
        </authorList>
    </citation>
    <scope>NUCLEOTIDE SEQUENCE [LARGE SCALE GENOMIC DNA]</scope>
    <source>
        <strain evidence="3">IPB1</strain>
    </source>
</reference>
<feature type="domain" description="Phosphotyrosine protein phosphatase I" evidence="1">
    <location>
        <begin position="2"/>
        <end position="100"/>
    </location>
</feature>
<gene>
    <name evidence="2" type="ORF">A7985_13700</name>
</gene>
<dbReference type="AlphaFoldDB" id="A0A1C0TPL0"/>
<evidence type="ECO:0000259" key="1">
    <source>
        <dbReference type="SMART" id="SM00226"/>
    </source>
</evidence>
<dbReference type="EMBL" id="MAUJ01000004">
    <property type="protein sequence ID" value="OCQ20846.1"/>
    <property type="molecule type" value="Genomic_DNA"/>
</dbReference>
<protein>
    <submittedName>
        <fullName evidence="2">Phosphotyrosine protein phosphatase</fullName>
    </submittedName>
</protein>
<dbReference type="RefSeq" id="WP_065791027.1">
    <property type="nucleotide sequence ID" value="NZ_JAGJED010000005.1"/>
</dbReference>
<organism evidence="2 3">
    <name type="scientific">Pseudoalteromonas luteoviolacea</name>
    <dbReference type="NCBI Taxonomy" id="43657"/>
    <lineage>
        <taxon>Bacteria</taxon>
        <taxon>Pseudomonadati</taxon>
        <taxon>Pseudomonadota</taxon>
        <taxon>Gammaproteobacteria</taxon>
        <taxon>Alteromonadales</taxon>
        <taxon>Pseudoalteromonadaceae</taxon>
        <taxon>Pseudoalteromonas</taxon>
    </lineage>
</organism>